<reference evidence="2" key="2">
    <citation type="submission" date="2020-03" db="EMBL/GenBank/DDBJ databases">
        <title>Walnut 2.0.</title>
        <authorList>
            <person name="Marrano A."/>
            <person name="Britton M."/>
            <person name="Zimin A.V."/>
            <person name="Zaini P.A."/>
            <person name="Workman R."/>
            <person name="Puiu D."/>
            <person name="Bianco L."/>
            <person name="Allen B.J."/>
            <person name="Troggio M."/>
            <person name="Leslie C.A."/>
            <person name="Timp W."/>
            <person name="Dendekar A."/>
            <person name="Salzberg S.L."/>
            <person name="Neale D.B."/>
        </authorList>
    </citation>
    <scope>NUCLEOTIDE SEQUENCE</scope>
    <source>
        <tissue evidence="2">Leaves</tissue>
    </source>
</reference>
<accession>A0A834D1N2</accession>
<evidence type="ECO:0000313" key="2">
    <source>
        <dbReference type="EMBL" id="KAF5477894.1"/>
    </source>
</evidence>
<evidence type="ECO:0000256" key="1">
    <source>
        <dbReference type="SAM" id="MobiDB-lite"/>
    </source>
</evidence>
<organism evidence="2 3">
    <name type="scientific">Juglans regia</name>
    <name type="common">English walnut</name>
    <dbReference type="NCBI Taxonomy" id="51240"/>
    <lineage>
        <taxon>Eukaryota</taxon>
        <taxon>Viridiplantae</taxon>
        <taxon>Streptophyta</taxon>
        <taxon>Embryophyta</taxon>
        <taxon>Tracheophyta</taxon>
        <taxon>Spermatophyta</taxon>
        <taxon>Magnoliopsida</taxon>
        <taxon>eudicotyledons</taxon>
        <taxon>Gunneridae</taxon>
        <taxon>Pentapetalae</taxon>
        <taxon>rosids</taxon>
        <taxon>fabids</taxon>
        <taxon>Fagales</taxon>
        <taxon>Juglandaceae</taxon>
        <taxon>Juglans</taxon>
    </lineage>
</organism>
<proteinExistence type="predicted"/>
<gene>
    <name evidence="2" type="ORF">F2P56_004501</name>
</gene>
<protein>
    <submittedName>
        <fullName evidence="2">Uncharacterized protein</fullName>
    </submittedName>
</protein>
<dbReference type="PANTHER" id="PTHR37371">
    <property type="entry name" value="OS08G0180400 PROTEIN"/>
    <property type="match status" value="1"/>
</dbReference>
<dbReference type="AlphaFoldDB" id="A0A834D1N2"/>
<dbReference type="Gramene" id="Jr02_14230_p1">
    <property type="protein sequence ID" value="cds.Jr02_14230_p1"/>
    <property type="gene ID" value="Jr02_14230"/>
</dbReference>
<dbReference type="Proteomes" id="UP000619265">
    <property type="component" value="Unassembled WGS sequence"/>
</dbReference>
<dbReference type="PANTHER" id="PTHR37371:SF1">
    <property type="entry name" value="KINESIN-LIKE PROTEIN"/>
    <property type="match status" value="1"/>
</dbReference>
<evidence type="ECO:0000313" key="3">
    <source>
        <dbReference type="Proteomes" id="UP000619265"/>
    </source>
</evidence>
<dbReference type="EMBL" id="LIHL02000002">
    <property type="protein sequence ID" value="KAF5477894.1"/>
    <property type="molecule type" value="Genomic_DNA"/>
</dbReference>
<comment type="caution">
    <text evidence="2">The sequence shown here is derived from an EMBL/GenBank/DDBJ whole genome shotgun (WGS) entry which is preliminary data.</text>
</comment>
<name>A0A834D1N2_JUGRE</name>
<feature type="compositionally biased region" description="Pro residues" evidence="1">
    <location>
        <begin position="36"/>
        <end position="49"/>
    </location>
</feature>
<reference evidence="2" key="1">
    <citation type="submission" date="2015-10" db="EMBL/GenBank/DDBJ databases">
        <authorList>
            <person name="Martinez-Garcia P.J."/>
            <person name="Crepeau M.W."/>
            <person name="Puiu D."/>
            <person name="Gonzalez-Ibeas D."/>
            <person name="Whalen J."/>
            <person name="Stevens K."/>
            <person name="Paul R."/>
            <person name="Butterfield T."/>
            <person name="Britton M."/>
            <person name="Reagan R."/>
            <person name="Chakraborty S."/>
            <person name="Walawage S.L."/>
            <person name="Vasquez-Gross H.A."/>
            <person name="Cardeno C."/>
            <person name="Famula R."/>
            <person name="Pratt K."/>
            <person name="Kuruganti S."/>
            <person name="Aradhya M.K."/>
            <person name="Leslie C.A."/>
            <person name="Dandekar A.M."/>
            <person name="Salzberg S.L."/>
            <person name="Wegrzyn J.L."/>
            <person name="Langley C.H."/>
            <person name="Neale D.B."/>
        </authorList>
    </citation>
    <scope>NUCLEOTIDE SEQUENCE</scope>
    <source>
        <tissue evidence="2">Leaves</tissue>
    </source>
</reference>
<sequence length="203" mass="22755">KNAAPTILSTENMRKRETKKKEGRKSSVTELLETPLPMPTSSSPPPPNESPKSAFFMTKKKNTASASKFDEDTLLPTPLKALSSISDLKDLASSRLDHLKRHIDHSHSEILKDLDASQSRLHKRFKIQTQACQQVMDEAEKEYKKMFERISESREAMKASYAEFMADAQASATRACKTSITELSQSCEKSMDALRSRFGIPST</sequence>
<feature type="non-terminal residue" evidence="2">
    <location>
        <position position="203"/>
    </location>
</feature>
<feature type="region of interest" description="Disordered" evidence="1">
    <location>
        <begin position="1"/>
        <end position="59"/>
    </location>
</feature>